<keyword evidence="2" id="KW-1133">Transmembrane helix</keyword>
<dbReference type="KEGG" id="bbae:FRD01_06080"/>
<evidence type="ECO:0000256" key="1">
    <source>
        <dbReference type="SAM" id="Coils"/>
    </source>
</evidence>
<name>A0A5B8XMP7_9DELT</name>
<feature type="transmembrane region" description="Helical" evidence="2">
    <location>
        <begin position="80"/>
        <end position="100"/>
    </location>
</feature>
<proteinExistence type="predicted"/>
<protein>
    <submittedName>
        <fullName evidence="3">Uncharacterized protein</fullName>
    </submittedName>
</protein>
<dbReference type="RefSeq" id="WP_146958500.1">
    <property type="nucleotide sequence ID" value="NZ_CP042467.1"/>
</dbReference>
<keyword evidence="1" id="KW-0175">Coiled coil</keyword>
<keyword evidence="4" id="KW-1185">Reference proteome</keyword>
<gene>
    <name evidence="3" type="ORF">FRD01_06080</name>
</gene>
<organism evidence="3 4">
    <name type="scientific">Microvenator marinus</name>
    <dbReference type="NCBI Taxonomy" id="2600177"/>
    <lineage>
        <taxon>Bacteria</taxon>
        <taxon>Deltaproteobacteria</taxon>
        <taxon>Bradymonadales</taxon>
        <taxon>Microvenatoraceae</taxon>
        <taxon>Microvenator</taxon>
    </lineage>
</organism>
<accession>A0A5B8XMP7</accession>
<dbReference type="OrthoDB" id="5507927at2"/>
<evidence type="ECO:0000313" key="4">
    <source>
        <dbReference type="Proteomes" id="UP000321595"/>
    </source>
</evidence>
<feature type="coiled-coil region" evidence="1">
    <location>
        <begin position="52"/>
        <end position="80"/>
    </location>
</feature>
<keyword evidence="2" id="KW-0812">Transmembrane</keyword>
<dbReference type="AlphaFoldDB" id="A0A5B8XMP7"/>
<keyword evidence="2" id="KW-0472">Membrane</keyword>
<feature type="coiled-coil region" evidence="1">
    <location>
        <begin position="106"/>
        <end position="133"/>
    </location>
</feature>
<evidence type="ECO:0000313" key="3">
    <source>
        <dbReference type="EMBL" id="QED26815.1"/>
    </source>
</evidence>
<sequence>MKRQELKVQVAEADVDDVIEIAAKMMAEEEGQLSLTELQEVGEELDIPAEYVERAQKELVEQRKREKAELEAKVAFKRNVFLAGGGAAVVLVLVLGVGTMTTGSTLAAIHADVEAARAQVENVKARKASVEELYKGQPDSPDKMAELMGAENRVRVETKRYSEAAAAYNRKAGGFFSGMARAVKGLPAEVPTTP</sequence>
<evidence type="ECO:0000256" key="2">
    <source>
        <dbReference type="SAM" id="Phobius"/>
    </source>
</evidence>
<reference evidence="3 4" key="1">
    <citation type="submission" date="2019-08" db="EMBL/GenBank/DDBJ databases">
        <authorList>
            <person name="Liang Q."/>
        </authorList>
    </citation>
    <scope>NUCLEOTIDE SEQUENCE [LARGE SCALE GENOMIC DNA]</scope>
    <source>
        <strain evidence="3 4">V1718</strain>
    </source>
</reference>
<dbReference type="EMBL" id="CP042467">
    <property type="protein sequence ID" value="QED26815.1"/>
    <property type="molecule type" value="Genomic_DNA"/>
</dbReference>
<dbReference type="Proteomes" id="UP000321595">
    <property type="component" value="Chromosome"/>
</dbReference>